<organism evidence="6">
    <name type="scientific">Pseudomonas syringae pv. actinidiae</name>
    <dbReference type="NCBI Taxonomy" id="103796"/>
    <lineage>
        <taxon>Bacteria</taxon>
        <taxon>Pseudomonadati</taxon>
        <taxon>Pseudomonadota</taxon>
        <taxon>Gammaproteobacteria</taxon>
        <taxon>Pseudomonadales</taxon>
        <taxon>Pseudomonadaceae</taxon>
        <taxon>Pseudomonas</taxon>
        <taxon>Pseudomonas syringae</taxon>
    </lineage>
</organism>
<keyword evidence="3 5" id="KW-1133">Transmembrane helix</keyword>
<evidence type="ECO:0000256" key="5">
    <source>
        <dbReference type="SAM" id="Phobius"/>
    </source>
</evidence>
<feature type="transmembrane region" description="Helical" evidence="5">
    <location>
        <begin position="43"/>
        <end position="60"/>
    </location>
</feature>
<dbReference type="Pfam" id="PF05101">
    <property type="entry name" value="VirB3"/>
    <property type="match status" value="1"/>
</dbReference>
<keyword evidence="6" id="KW-0614">Plasmid</keyword>
<evidence type="ECO:0000313" key="6">
    <source>
        <dbReference type="EMBL" id="ARO45326.1"/>
    </source>
</evidence>
<dbReference type="EMBL" id="KX009064">
    <property type="protein sequence ID" value="ARO45326.1"/>
    <property type="molecule type" value="Genomic_DNA"/>
</dbReference>
<name>A0A2P0QG10_PSESF</name>
<proteinExistence type="predicted"/>
<evidence type="ECO:0000256" key="3">
    <source>
        <dbReference type="ARBA" id="ARBA00022989"/>
    </source>
</evidence>
<dbReference type="AlphaFoldDB" id="A0A2P0QG10"/>
<reference evidence="6" key="1">
    <citation type="submission" date="2016-03" db="EMBL/GenBank/DDBJ databases">
        <title>The evolution of Pseudomonas syringae pv. actinidiae in New Zealand.</title>
        <authorList>
            <person name="Taiaroa G."/>
            <person name="Poulter R.T.M."/>
            <person name="Lamont I."/>
            <person name="Stockwell P."/>
            <person name="Butler M.I."/>
        </authorList>
    </citation>
    <scope>NUCLEOTIDE SEQUENCE</scope>
    <source>
        <strain evidence="6">RT811</strain>
        <plasmid evidence="6">pPK_RT811</plasmid>
    </source>
</reference>
<comment type="subcellular location">
    <subcellularLocation>
        <location evidence="1">Membrane</location>
    </subcellularLocation>
</comment>
<protein>
    <submittedName>
        <fullName evidence="6">Inner membrane protein forms channel for type IV secretion of T-DNA complex, VirB3</fullName>
    </submittedName>
</protein>
<keyword evidence="4 5" id="KW-0472">Membrane</keyword>
<dbReference type="InterPro" id="IPR007792">
    <property type="entry name" value="T4SS_VirB3/TrbD/AvhB"/>
</dbReference>
<keyword evidence="2 5" id="KW-0812">Transmembrane</keyword>
<evidence type="ECO:0000256" key="1">
    <source>
        <dbReference type="ARBA" id="ARBA00004370"/>
    </source>
</evidence>
<accession>A0A2P0QG10</accession>
<dbReference type="GO" id="GO:0016020">
    <property type="term" value="C:membrane"/>
    <property type="evidence" value="ECO:0007669"/>
    <property type="project" value="UniProtKB-SubCell"/>
</dbReference>
<geneLocation type="plasmid" evidence="6">
    <name>pPK_RT811</name>
</geneLocation>
<evidence type="ECO:0000256" key="2">
    <source>
        <dbReference type="ARBA" id="ARBA00022692"/>
    </source>
</evidence>
<sequence length="103" mass="11906">MSDGKFPLFKGATRLPTVGGIPRTVVLVIFMIAGVLWLNIHFYALPIAGLIWFVCWRITLKDDRIFRIIWLCWKTKIKNGIESPFKKKWGGSTYSPTNYEDEL</sequence>
<evidence type="ECO:0000256" key="4">
    <source>
        <dbReference type="ARBA" id="ARBA00023136"/>
    </source>
</evidence>
<dbReference type="RefSeq" id="WP_074321385.1">
    <property type="nucleotide sequence ID" value="NZ_KX009064.1"/>
</dbReference>